<dbReference type="Proteomes" id="UP001239111">
    <property type="component" value="Chromosome 2"/>
</dbReference>
<organism evidence="1 2">
    <name type="scientific">Eretmocerus hayati</name>
    <dbReference type="NCBI Taxonomy" id="131215"/>
    <lineage>
        <taxon>Eukaryota</taxon>
        <taxon>Metazoa</taxon>
        <taxon>Ecdysozoa</taxon>
        <taxon>Arthropoda</taxon>
        <taxon>Hexapoda</taxon>
        <taxon>Insecta</taxon>
        <taxon>Pterygota</taxon>
        <taxon>Neoptera</taxon>
        <taxon>Endopterygota</taxon>
        <taxon>Hymenoptera</taxon>
        <taxon>Apocrita</taxon>
        <taxon>Proctotrupomorpha</taxon>
        <taxon>Chalcidoidea</taxon>
        <taxon>Aphelinidae</taxon>
        <taxon>Aphelininae</taxon>
        <taxon>Eretmocerus</taxon>
    </lineage>
</organism>
<evidence type="ECO:0000313" key="2">
    <source>
        <dbReference type="Proteomes" id="UP001239111"/>
    </source>
</evidence>
<protein>
    <submittedName>
        <fullName evidence="1">Uncharacterized protein</fullName>
    </submittedName>
</protein>
<comment type="caution">
    <text evidence="1">The sequence shown here is derived from an EMBL/GenBank/DDBJ whole genome shotgun (WGS) entry which is preliminary data.</text>
</comment>
<sequence length="655" mass="76728">MSENIEKTKPGRLNKVMEKPVVESYREYLDMDTDEEEFDHQETPEPQDEAPTEPDKPKFTCDELNSLIEKVKELTVLPGLSGSIWNENCLKTVREYFLDPVHTVLSIFLHGGKLNALLGFPTLKVSGLTYFLRQPWQVYRPENFVDNAVFGSVNHRAETAILRFVGGLYAPLAFRSDDWPHIKRDEIYTNLNDFLIQANEISYKSLGMLMLYIPWEATSDATKTGKKLHNDTSEQQKTTLKISPEEQSMRLNRLEKCAKIWVKQIRKALLFLPVRNRESYDIRDEFEFWQNRFENLVGIGKQLKNHRTNTVIRQLYQVNSPTVSTINQLRLDIHTATKEARANFILIEIVLKDCDNLVDPRNIQDLLPTILYDVMFVFSESTYYNKSETVQVLLSSLNTYLVKLCIKSINIDLMFEDARKCHEIMKIHLEFCDSFSNIYDQIDQSYLKEMWDVSKEVVLKYSNAFKQRCLDCLEICNAVAMYTSLTQVTLGGTRGSVHEIKFRYIKDHFLQTTNEMRARSKYAMQISKMIWFQFMSNFRTSIADLENSLKNLLNELYDDAEDLDTSIEILFIIMKLKDRKGFSDNLQDKWMQVWLRFHETIENCRTFQDEHQVAADYIKLAHMDDCRSSNAHKYYLTRLHKMLVNASDWLGDCDF</sequence>
<evidence type="ECO:0000313" key="1">
    <source>
        <dbReference type="EMBL" id="KAJ8678766.1"/>
    </source>
</evidence>
<keyword evidence="2" id="KW-1185">Reference proteome</keyword>
<dbReference type="EMBL" id="CM056742">
    <property type="protein sequence ID" value="KAJ8678766.1"/>
    <property type="molecule type" value="Genomic_DNA"/>
</dbReference>
<proteinExistence type="predicted"/>
<name>A0ACC2P6W8_9HYME</name>
<gene>
    <name evidence="1" type="ORF">QAD02_014553</name>
</gene>
<accession>A0ACC2P6W8</accession>
<reference evidence="1" key="1">
    <citation type="submission" date="2023-04" db="EMBL/GenBank/DDBJ databases">
        <title>A chromosome-level genome assembly of the parasitoid wasp Eretmocerus hayati.</title>
        <authorList>
            <person name="Zhong Y."/>
            <person name="Liu S."/>
            <person name="Liu Y."/>
        </authorList>
    </citation>
    <scope>NUCLEOTIDE SEQUENCE</scope>
    <source>
        <strain evidence="1">ZJU_SS_LIU_2023</strain>
    </source>
</reference>